<dbReference type="PANTHER" id="PTHR13843">
    <property type="entry name" value="MICROTUBULE-ASSOCIATED PROTEIN"/>
    <property type="match status" value="1"/>
</dbReference>
<dbReference type="RefSeq" id="XP_032451950.1">
    <property type="nucleotide sequence ID" value="XM_032596059.1"/>
</dbReference>
<feature type="compositionally biased region" description="Basic and acidic residues" evidence="2">
    <location>
        <begin position="1069"/>
        <end position="1087"/>
    </location>
</feature>
<feature type="compositionally biased region" description="Basic and acidic residues" evidence="2">
    <location>
        <begin position="2132"/>
        <end position="2155"/>
    </location>
</feature>
<feature type="compositionally biased region" description="Basic and acidic residues" evidence="2">
    <location>
        <begin position="3352"/>
        <end position="3424"/>
    </location>
</feature>
<feature type="compositionally biased region" description="Low complexity" evidence="2">
    <location>
        <begin position="730"/>
        <end position="751"/>
    </location>
</feature>
<feature type="compositionally biased region" description="Basic and acidic residues" evidence="2">
    <location>
        <begin position="4032"/>
        <end position="4050"/>
    </location>
</feature>
<dbReference type="GO" id="GO:0045202">
    <property type="term" value="C:synapse"/>
    <property type="evidence" value="ECO:0007669"/>
    <property type="project" value="TreeGrafter"/>
</dbReference>
<feature type="compositionally biased region" description="Basic and acidic residues" evidence="2">
    <location>
        <begin position="2078"/>
        <end position="2098"/>
    </location>
</feature>
<dbReference type="InterPro" id="IPR026074">
    <property type="entry name" value="MAP1"/>
</dbReference>
<feature type="compositionally biased region" description="Basic and acidic residues" evidence="2">
    <location>
        <begin position="4008"/>
        <end position="4021"/>
    </location>
</feature>
<feature type="compositionally biased region" description="Basic and acidic residues" evidence="2">
    <location>
        <begin position="4824"/>
        <end position="4834"/>
    </location>
</feature>
<feature type="compositionally biased region" description="Basic and acidic residues" evidence="2">
    <location>
        <begin position="592"/>
        <end position="675"/>
    </location>
</feature>
<feature type="compositionally biased region" description="Basic and acidic residues" evidence="2">
    <location>
        <begin position="5176"/>
        <end position="5195"/>
    </location>
</feature>
<dbReference type="PANTHER" id="PTHR13843:SF12">
    <property type="entry name" value="ATPASE F1_V1_A1 COMPLEX ALPHA_BETA SUBUNIT NUCLEOTIDE-BINDING DOMAIN-CONTAINING PROTEIN"/>
    <property type="match status" value="1"/>
</dbReference>
<feature type="compositionally biased region" description="Basic and acidic residues" evidence="2">
    <location>
        <begin position="3753"/>
        <end position="3787"/>
    </location>
</feature>
<feature type="compositionally biased region" description="Basic and acidic residues" evidence="2">
    <location>
        <begin position="2640"/>
        <end position="2655"/>
    </location>
</feature>
<feature type="compositionally biased region" description="Basic and acidic residues" evidence="2">
    <location>
        <begin position="4145"/>
        <end position="4156"/>
    </location>
</feature>
<feature type="compositionally biased region" description="Basic and acidic residues" evidence="2">
    <location>
        <begin position="3628"/>
        <end position="3675"/>
    </location>
</feature>
<feature type="compositionally biased region" description="Polar residues" evidence="2">
    <location>
        <begin position="809"/>
        <end position="820"/>
    </location>
</feature>
<feature type="compositionally biased region" description="Basic and acidic residues" evidence="2">
    <location>
        <begin position="4922"/>
        <end position="4931"/>
    </location>
</feature>
<evidence type="ECO:0000313" key="5">
    <source>
        <dbReference type="EnsemblMetazoa" id="XP_008216061"/>
    </source>
</evidence>
<evidence type="ECO:0000259" key="3">
    <source>
        <dbReference type="Pfam" id="PF23415"/>
    </source>
</evidence>
<evidence type="ECO:0008006" key="7">
    <source>
        <dbReference type="Google" id="ProtNLM"/>
    </source>
</evidence>
<feature type="compositionally biased region" description="Basic and acidic residues" evidence="2">
    <location>
        <begin position="1220"/>
        <end position="1235"/>
    </location>
</feature>
<evidence type="ECO:0000259" key="4">
    <source>
        <dbReference type="Pfam" id="PF25281"/>
    </source>
</evidence>
<feature type="compositionally biased region" description="Basic and acidic residues" evidence="2">
    <location>
        <begin position="2294"/>
        <end position="2481"/>
    </location>
</feature>
<feature type="compositionally biased region" description="Basic and acidic residues" evidence="2">
    <location>
        <begin position="938"/>
        <end position="949"/>
    </location>
</feature>
<dbReference type="GO" id="GO:0043025">
    <property type="term" value="C:neuronal cell body"/>
    <property type="evidence" value="ECO:0007669"/>
    <property type="project" value="TreeGrafter"/>
</dbReference>
<dbReference type="GO" id="GO:0005829">
    <property type="term" value="C:cytosol"/>
    <property type="evidence" value="ECO:0007669"/>
    <property type="project" value="TreeGrafter"/>
</dbReference>
<name>A0A7M7HGD8_NASVI</name>
<feature type="compositionally biased region" description="Basic and acidic residues" evidence="2">
    <location>
        <begin position="4373"/>
        <end position="4386"/>
    </location>
</feature>
<feature type="region of interest" description="Disordered" evidence="2">
    <location>
        <begin position="1"/>
        <end position="47"/>
    </location>
</feature>
<feature type="compositionally biased region" description="Basic and acidic residues" evidence="2">
    <location>
        <begin position="550"/>
        <end position="575"/>
    </location>
</feature>
<feature type="compositionally biased region" description="Basic and acidic residues" evidence="2">
    <location>
        <begin position="5288"/>
        <end position="5304"/>
    </location>
</feature>
<feature type="compositionally biased region" description="Polar residues" evidence="2">
    <location>
        <begin position="4911"/>
        <end position="4921"/>
    </location>
</feature>
<feature type="compositionally biased region" description="Basic and acidic residues" evidence="2">
    <location>
        <begin position="2499"/>
        <end position="2546"/>
    </location>
</feature>
<feature type="region of interest" description="Disordered" evidence="2">
    <location>
        <begin position="1944"/>
        <end position="1966"/>
    </location>
</feature>
<feature type="compositionally biased region" description="Basic and acidic residues" evidence="2">
    <location>
        <begin position="2554"/>
        <end position="2628"/>
    </location>
</feature>
<feature type="compositionally biased region" description="Acidic residues" evidence="2">
    <location>
        <begin position="926"/>
        <end position="937"/>
    </location>
</feature>
<feature type="compositionally biased region" description="Basic and acidic residues" evidence="2">
    <location>
        <begin position="897"/>
        <end position="908"/>
    </location>
</feature>
<feature type="compositionally biased region" description="Basic and acidic residues" evidence="2">
    <location>
        <begin position="3544"/>
        <end position="3620"/>
    </location>
</feature>
<feature type="compositionally biased region" description="Basic and acidic residues" evidence="2">
    <location>
        <begin position="2820"/>
        <end position="2839"/>
    </location>
</feature>
<dbReference type="FunCoup" id="A0A7M7HGD8">
    <property type="interactions" value="6"/>
</dbReference>
<evidence type="ECO:0000256" key="1">
    <source>
        <dbReference type="SAM" id="Coils"/>
    </source>
</evidence>
<feature type="compositionally biased region" description="Polar residues" evidence="2">
    <location>
        <begin position="4592"/>
        <end position="4633"/>
    </location>
</feature>
<evidence type="ECO:0000256" key="2">
    <source>
        <dbReference type="SAM" id="MobiDB-lite"/>
    </source>
</evidence>
<dbReference type="GeneID" id="100123515"/>
<accession>A0A7M7HGD8</accession>
<feature type="compositionally biased region" description="Basic and acidic residues" evidence="2">
    <location>
        <begin position="976"/>
        <end position="997"/>
    </location>
</feature>
<dbReference type="GO" id="GO:0003779">
    <property type="term" value="F:actin binding"/>
    <property type="evidence" value="ECO:0007669"/>
    <property type="project" value="TreeGrafter"/>
</dbReference>
<feature type="region of interest" description="Disordered" evidence="2">
    <location>
        <begin position="5152"/>
        <end position="5304"/>
    </location>
</feature>
<feature type="compositionally biased region" description="Basic and acidic residues" evidence="2">
    <location>
        <begin position="4634"/>
        <end position="4651"/>
    </location>
</feature>
<feature type="region of interest" description="Disordered" evidence="2">
    <location>
        <begin position="2059"/>
        <end position="2187"/>
    </location>
</feature>
<reference evidence="5" key="1">
    <citation type="submission" date="2021-01" db="UniProtKB">
        <authorList>
            <consortium name="EnsemblMetazoa"/>
        </authorList>
    </citation>
    <scope>IDENTIFICATION</scope>
</reference>
<dbReference type="Pfam" id="PF23415">
    <property type="entry name" value="MAPB1_N"/>
    <property type="match status" value="1"/>
</dbReference>
<feature type="compositionally biased region" description="Acidic residues" evidence="2">
    <location>
        <begin position="998"/>
        <end position="1017"/>
    </location>
</feature>
<dbReference type="GO" id="GO:0005874">
    <property type="term" value="C:microtubule"/>
    <property type="evidence" value="ECO:0007669"/>
    <property type="project" value="InterPro"/>
</dbReference>
<feature type="compositionally biased region" description="Basic and acidic residues" evidence="2">
    <location>
        <begin position="2902"/>
        <end position="2936"/>
    </location>
</feature>
<dbReference type="GO" id="GO:0030425">
    <property type="term" value="C:dendrite"/>
    <property type="evidence" value="ECO:0007669"/>
    <property type="project" value="TreeGrafter"/>
</dbReference>
<feature type="compositionally biased region" description="Basic and acidic residues" evidence="2">
    <location>
        <begin position="1956"/>
        <end position="1966"/>
    </location>
</feature>
<dbReference type="Pfam" id="PF25281">
    <property type="entry name" value="MBL_MAP1B"/>
    <property type="match status" value="1"/>
</dbReference>
<feature type="region of interest" description="Disordered" evidence="2">
    <location>
        <begin position="897"/>
        <end position="1140"/>
    </location>
</feature>
<feature type="compositionally biased region" description="Acidic residues" evidence="2">
    <location>
        <begin position="1480"/>
        <end position="1490"/>
    </location>
</feature>
<feature type="compositionally biased region" description="Basic and acidic residues" evidence="2">
    <location>
        <begin position="2663"/>
        <end position="2811"/>
    </location>
</feature>
<feature type="compositionally biased region" description="Basic and acidic residues" evidence="2">
    <location>
        <begin position="2953"/>
        <end position="3018"/>
    </location>
</feature>
<feature type="compositionally biased region" description="Basic and acidic residues" evidence="2">
    <location>
        <begin position="3879"/>
        <end position="3898"/>
    </location>
</feature>
<feature type="compositionally biased region" description="Polar residues" evidence="2">
    <location>
        <begin position="3954"/>
        <end position="3974"/>
    </location>
</feature>
<feature type="compositionally biased region" description="Basic and acidic residues" evidence="2">
    <location>
        <begin position="3795"/>
        <end position="3871"/>
    </location>
</feature>
<feature type="region of interest" description="Disordered" evidence="2">
    <location>
        <begin position="550"/>
        <end position="846"/>
    </location>
</feature>
<feature type="compositionally biased region" description="Low complexity" evidence="2">
    <location>
        <begin position="4813"/>
        <end position="4823"/>
    </location>
</feature>
<feature type="compositionally biased region" description="Basic and acidic residues" evidence="2">
    <location>
        <begin position="2024"/>
        <end position="2046"/>
    </location>
</feature>
<dbReference type="EnsemblMetazoa" id="XM_032596059">
    <property type="protein sequence ID" value="XP_032451950"/>
    <property type="gene ID" value="LOC100123515"/>
</dbReference>
<dbReference type="InterPro" id="IPR056617">
    <property type="entry name" value="MAP1B/S_N"/>
</dbReference>
<feature type="region of interest" description="Disordered" evidence="2">
    <location>
        <begin position="4771"/>
        <end position="4791"/>
    </location>
</feature>
<dbReference type="InParanoid" id="A0A7M7HGD8"/>
<feature type="compositionally biased region" description="Gly residues" evidence="2">
    <location>
        <begin position="8"/>
        <end position="18"/>
    </location>
</feature>
<feature type="compositionally biased region" description="Polar residues" evidence="2">
    <location>
        <begin position="5017"/>
        <end position="5026"/>
    </location>
</feature>
<dbReference type="InterPro" id="IPR057480">
    <property type="entry name" value="MAP1A/B/S-like_MBL"/>
</dbReference>
<feature type="compositionally biased region" description="Low complexity" evidence="2">
    <location>
        <begin position="769"/>
        <end position="782"/>
    </location>
</feature>
<proteinExistence type="predicted"/>
<feature type="region of interest" description="Disordered" evidence="2">
    <location>
        <begin position="1472"/>
        <end position="1492"/>
    </location>
</feature>
<feature type="compositionally biased region" description="Basic and acidic residues" evidence="2">
    <location>
        <begin position="3287"/>
        <end position="3344"/>
    </location>
</feature>
<feature type="compositionally biased region" description="Polar residues" evidence="2">
    <location>
        <begin position="576"/>
        <end position="591"/>
    </location>
</feature>
<feature type="compositionally biased region" description="Basic and acidic residues" evidence="2">
    <location>
        <begin position="5062"/>
        <end position="5072"/>
    </location>
</feature>
<feature type="compositionally biased region" description="Polar residues" evidence="2">
    <location>
        <begin position="1121"/>
        <end position="1134"/>
    </location>
</feature>
<feature type="compositionally biased region" description="Basic and acidic residues" evidence="2">
    <location>
        <begin position="3025"/>
        <end position="3046"/>
    </location>
</feature>
<feature type="compositionally biased region" description="Basic and acidic residues" evidence="2">
    <location>
        <begin position="3216"/>
        <end position="3278"/>
    </location>
</feature>
<dbReference type="GO" id="GO:0005875">
    <property type="term" value="C:microtubule associated complex"/>
    <property type="evidence" value="ECO:0007669"/>
    <property type="project" value="TreeGrafter"/>
</dbReference>
<feature type="compositionally biased region" description="Basic and acidic residues" evidence="2">
    <location>
        <begin position="3975"/>
        <end position="3999"/>
    </location>
</feature>
<feature type="region of interest" description="Disordered" evidence="2">
    <location>
        <begin position="4872"/>
        <end position="4942"/>
    </location>
</feature>
<protein>
    <recommendedName>
        <fullName evidence="7">Microtubule-associated protein futsch</fullName>
    </recommendedName>
</protein>
<feature type="compositionally biased region" description="Basic and acidic residues" evidence="2">
    <location>
        <begin position="4103"/>
        <end position="4114"/>
    </location>
</feature>
<dbReference type="GO" id="GO:0016358">
    <property type="term" value="P:dendrite development"/>
    <property type="evidence" value="ECO:0007669"/>
    <property type="project" value="TreeGrafter"/>
</dbReference>
<evidence type="ECO:0000313" key="6">
    <source>
        <dbReference type="Proteomes" id="UP000002358"/>
    </source>
</evidence>
<feature type="domain" description="Microtubule-associated protein 1B/S N-terminal" evidence="3">
    <location>
        <begin position="55"/>
        <end position="248"/>
    </location>
</feature>
<feature type="compositionally biased region" description="Basic and acidic residues" evidence="2">
    <location>
        <begin position="4072"/>
        <end position="4081"/>
    </location>
</feature>
<feature type="region of interest" description="Disordered" evidence="2">
    <location>
        <begin position="4805"/>
        <end position="4834"/>
    </location>
</feature>
<feature type="compositionally biased region" description="Polar residues" evidence="2">
    <location>
        <begin position="835"/>
        <end position="845"/>
    </location>
</feature>
<feature type="compositionally biased region" description="Basic and acidic residues" evidence="2">
    <location>
        <begin position="3906"/>
        <end position="3953"/>
    </location>
</feature>
<feature type="region of interest" description="Disordered" evidence="2">
    <location>
        <begin position="1276"/>
        <end position="1312"/>
    </location>
</feature>
<feature type="compositionally biased region" description="Basic and acidic residues" evidence="2">
    <location>
        <begin position="2873"/>
        <end position="2889"/>
    </location>
</feature>
<dbReference type="RefSeq" id="XP_008216061.1">
    <property type="nucleotide sequence ID" value="XM_008217839.4"/>
</dbReference>
<feature type="compositionally biased region" description="Basic and acidic residues" evidence="2">
    <location>
        <begin position="1018"/>
        <end position="1027"/>
    </location>
</feature>
<dbReference type="GO" id="GO:0000226">
    <property type="term" value="P:microtubule cytoskeleton organization"/>
    <property type="evidence" value="ECO:0007669"/>
    <property type="project" value="InterPro"/>
</dbReference>
<feature type="compositionally biased region" description="Basic and acidic residues" evidence="2">
    <location>
        <begin position="3436"/>
        <end position="3536"/>
    </location>
</feature>
<feature type="compositionally biased region" description="Basic and acidic residues" evidence="2">
    <location>
        <begin position="2846"/>
        <end position="2865"/>
    </location>
</feature>
<feature type="compositionally biased region" description="Basic and acidic residues" evidence="2">
    <location>
        <begin position="2162"/>
        <end position="2187"/>
    </location>
</feature>
<dbReference type="KEGG" id="nvi:100123515"/>
<feature type="region of interest" description="Disordered" evidence="2">
    <location>
        <begin position="4072"/>
        <end position="4166"/>
    </location>
</feature>
<dbReference type="Proteomes" id="UP000002358">
    <property type="component" value="Chromosome 1"/>
</dbReference>
<feature type="compositionally biased region" description="Basic and acidic residues" evidence="2">
    <location>
        <begin position="3684"/>
        <end position="3746"/>
    </location>
</feature>
<feature type="coiled-coil region" evidence="1">
    <location>
        <begin position="1385"/>
        <end position="1434"/>
    </location>
</feature>
<keyword evidence="1" id="KW-0175">Coiled coil</keyword>
<feature type="compositionally biased region" description="Polar residues" evidence="2">
    <location>
        <begin position="2120"/>
        <end position="2130"/>
    </location>
</feature>
<feature type="region of interest" description="Disordered" evidence="2">
    <location>
        <begin position="4581"/>
        <end position="4653"/>
    </location>
</feature>
<feature type="compositionally biased region" description="Low complexity" evidence="2">
    <location>
        <begin position="21"/>
        <end position="42"/>
    </location>
</feature>
<feature type="compositionally biased region" description="Basic and acidic residues" evidence="2">
    <location>
        <begin position="3055"/>
        <end position="3102"/>
    </location>
</feature>
<feature type="domain" description="Microtubule-associated protein 1A/B/S-like MBL-like" evidence="4">
    <location>
        <begin position="257"/>
        <end position="521"/>
    </location>
</feature>
<organism evidence="5 6">
    <name type="scientific">Nasonia vitripennis</name>
    <name type="common">Parasitic wasp</name>
    <dbReference type="NCBI Taxonomy" id="7425"/>
    <lineage>
        <taxon>Eukaryota</taxon>
        <taxon>Metazoa</taxon>
        <taxon>Ecdysozoa</taxon>
        <taxon>Arthropoda</taxon>
        <taxon>Hexapoda</taxon>
        <taxon>Insecta</taxon>
        <taxon>Pterygota</taxon>
        <taxon>Neoptera</taxon>
        <taxon>Endopterygota</taxon>
        <taxon>Hymenoptera</taxon>
        <taxon>Apocrita</taxon>
        <taxon>Proctotrupomorpha</taxon>
        <taxon>Chalcidoidea</taxon>
        <taxon>Pteromalidae</taxon>
        <taxon>Pteromalinae</taxon>
        <taxon>Nasonia</taxon>
    </lineage>
</organism>
<feature type="region of interest" description="Disordered" evidence="2">
    <location>
        <begin position="2003"/>
        <end position="2046"/>
    </location>
</feature>
<keyword evidence="6" id="KW-1185">Reference proteome</keyword>
<feature type="compositionally biased region" description="Polar residues" evidence="2">
    <location>
        <begin position="715"/>
        <end position="724"/>
    </location>
</feature>
<feature type="region of interest" description="Disordered" evidence="2">
    <location>
        <begin position="4373"/>
        <end position="4433"/>
    </location>
</feature>
<feature type="region of interest" description="Disordered" evidence="2">
    <location>
        <begin position="2234"/>
        <end position="2259"/>
    </location>
</feature>
<feature type="region of interest" description="Disordered" evidence="2">
    <location>
        <begin position="4989"/>
        <end position="5072"/>
    </location>
</feature>
<dbReference type="GO" id="GO:0031114">
    <property type="term" value="P:regulation of microtubule depolymerization"/>
    <property type="evidence" value="ECO:0007669"/>
    <property type="project" value="TreeGrafter"/>
</dbReference>
<feature type="compositionally biased region" description="Basic and acidic residues" evidence="2">
    <location>
        <begin position="3110"/>
        <end position="3183"/>
    </location>
</feature>
<dbReference type="GO" id="GO:0008017">
    <property type="term" value="F:microtubule binding"/>
    <property type="evidence" value="ECO:0007669"/>
    <property type="project" value="InterPro"/>
</dbReference>
<feature type="compositionally biased region" description="Basic and acidic residues" evidence="2">
    <location>
        <begin position="694"/>
        <end position="709"/>
    </location>
</feature>
<feature type="region of interest" description="Disordered" evidence="2">
    <location>
        <begin position="1220"/>
        <end position="1258"/>
    </location>
</feature>
<sequence length="5421" mass="599347">MTTMAPAGEGGGGGGGGSVRATTTSEQAPATTTTTTSTSAPSQHPPPSPLSGCYLLVVLPEPHTAQHKDLILNRLAKGFLSWDKDNCHVDLEKELQALVAQSPEGEEARNGERLIQYATENLVTEVLIYPQSNTLLQCIRNLLASFTKHRHIIHAGYTFGGNGSWILQDGTFSLADFLDAFSEHEVQRVLRAYENSVTVDIHCAGVGDWTTSRLSKEACTRACRVRVNPDDVLTAGVPAITSFTSYIGQYLVAQTLDQLMEPSDVVGNIRFSHPTLYVFPGGQGDAALFGINGFNMLVDGGFARKACFWDFTRHLDRLDAVLVTRINNSNVGGMSSVLKKKKEMHVYPQIGHFFCNLVERRHFNSPDGDKDIDPLILNLIDIGQEMMVNLRHINLRPHPCYRDPEPINLYHKVGHGTLDMYVLSPSKDSREVREFLAKWNASDSKLFAGSHRKDSTGMVFPAQNLVSICALLVWQPANPEDTITRILFPGSTPQHKIFEGFERLKHLEFLKHPTCTAKSLSPSTSLMALKDKAAILKPKLSSIERETKRLAETRREKRDASEIKAVKKDAVDDASTRISSTAKPSATPQIKTETKAKKVVENKKIESEAKESKKIEKELKETKKEVKKVEKSEQPESDAKKTDAVKVETEKTAPPAKEPKTQKIDVKKREAKEITKTTVKPSKPESMTKPSMKPVEKKPKPSGEKKDIMKPSPTTPKKSMNGAATKTEVSKTVAKSAVKTSSKTSTAAPAKSAKDANNRMVVEQKNIESAAASAATKAPTKPKAIERKPISRRTKPVSPSKARLPISPAKSTRSTPTASVKSEKDAVIRKIKGGTTDSSAVSTPSGIEPESAIKLIDKNLTEKSEDISLDSIESKVLADLKEEREVVEEIEAVLQKAERIEEARKEERFEGDDEITAEATDKKEEDMTEEDVTAEMDDAPKKLSRKESQELTEEDEYLIVEKEEIYTEDSVQSGDAEQKHHLDEAESEKSRIKIGKEPEEEEEEEAEEEDQEEEKEDAEEKKDEVPEKSLVATATEGDKRKSMDLSPEHKELLKEEMKQIIASATEAVQKTEEKDDSGKKDSEDITKDPSSLSPDKLDSSVKPDIDQKETQPEKLEESQERISTLESGATTTAPTMPEDERIALDEIKEDVDEKHVLEEVKEKEISVKEKEVIPEALPAVSKPEVKVLDVKPPVHHGIARDVVKTPDEVADLPVHEEVDPKLYRMEELEKEKETKAPVPVQESKEPAPTVAPAKEQKDKGMFSFFGKVADKFEKGIDKLTKKARRDSADKDAEDRSSKSSSPKESKPQEKVIFEDVDIDKVFPKVEKHEEKVVSFEQVQPQVSDIRVAAIKETAAFLQEEIKSSGVAIAEPSSDIIDKTKDEKLEVQLEDKIVEDIEEVEALVEEASMKFKNVKDSLQDSLESLEDKADGAKKSAAASADMVKDTLIEAAEKLDDIKSDISDLIESKEPEKVKFIIPSSDDTEKDEDDSDGVVRDFKEAVRDVAEVLMGTSGIEIEKEKPKDVEQIVKKVAKVLKEDDFLVEKSLLIDKVKEKDEGPKSPAEEAMIPTKVGVTEEFAPHEEVEDIPEVGVSKRLSTDYQKADKFEVHEEPCTKVHKDKEVSLTSPARDTATDKADAMRICEDLLRDDVLVKPIAEVESESRADVMDLGLEEVCVKKVAKREVHEEQSADEKVIVESEIGFEQKLSPGKAELVTVTPGSTPTSPKLPTELELPELPTEYKNIFNKETSLENLIEEFIVVKKHKITIQVIEYIVIVKRVPKEKVINIIQKTIVKHKIPRDSVADSVQVLRTHDIPSEKRLAIENYITNEYLNKNKRITFSVIEDISMKETIPKSVVIEIVEEIVDKQISRESVFDIPEETYFTILREIDDTTQVSTGIDEKDGDKIVEGFVNISSKDAAEAFIQEERKKSHDEEKVDDFVAVEAEHKVPDVSSTSTTDKPDAQKTKDVDEVTEHVSEVIEADEKFVKDTPEKSMKEVSESDSKYISSAKVEQMQDREISEVSEVDTNEKYLDEAKEKTTEKNDFETPIETLKETHIDNLEKSHADATGRSGGFVDVTEIEQTKDDDQSQDADKDSHDGIVKRMVVTASSEDGGHEIEICPSGTITFTKSPTPEDSLREVDVKSAPEKDSLILDKDLLRSAGSIPEKDSIVSDKPDQEDDKITPEDSLEKSETIVDILQSKDIKTDKTTLKELETALDAQKSVGVVDQSSSIITSTEMAKTPDSLHSGDASPAESVFSKSPTEKAFTQATELFSHENLITEKIIDDLSVIADKLKSPSIEKEGATDVSHSEADAKSKSPSIEKEIEKKDISVDASTEVKIDDKSKSPSAEKEVAQKEMSPDALKDIKVADRSKSPSSEKELEKKDMKPELLAEVKVDDRSKSPSVEKETADKEISPELQADIKTDDRSKSPSLEKEVSKKESSQEPDDVKIDVKSKSPSVEKEATDKEISPELQAEIRTDERSKSPSLEEEVSKQETSQEPDEFKAAEKSKSPSVEKEAADKEISPELQADIKTDDRSKSPSLEKEVFKIESSQEPDDVKIDVKSKSPSVEKEAADKEISPELQAEIRTDERSKSPSLEKEVSKKETSQEPDEFKAAEKSKSPSVEKESVKQEIASETAADAKTIDRSRSPSLEKEVAKTQAATDVRIHEKSKSPSIEKDTIQDKKPEMVDQSKSPSLEKETEVKITSEVADDAKIHDKSRSPSAEKEVVHKEMSPDLKTDVKNDDKSKLPSVETDAKKETSPVIEADAKTDARSKSPSVEKDADKQEILSEVTADAKLDHRSKSPSMEKELAQKELPSSLDAKTEDRSKSPSVEKEKDKNESSPALDVKADKSKSPSVEKDTDKEISSEATPDFKANDRSKSPSVEKETDIKQTLLETAASTKVEADPTKSRSTEREDLEKEKSPEVCTHDKTIEKSKSPSPEQEIVTKEILPSPKKDADKREPSPEATTKVEIKDRSKSPSVEKEEAQKETSQDLSTDGKVDRSKSPSVEKDFAKKEMSPEAFIETDVKARSKSPSLEKEETKKEALSEAATDGTIVDRSKSPSAEKDAPVKDILSELVEDSKTGDRSKSPSIEKDAITKETSPEVAVVDKAQDKSKLLSPDKEVAKKEMTHELLVDDKDASKSKSPSFEKDSSKKEEEATVDNETRDQSKSPSIEKEAGKKELSPVLISEADTRPKSPSVESESDKEMSADLTAKAADRSKSPSVEKDHIKKEISSEVAEEIKSVDKSKSTSPEKDDAKKEMSPELDAEIKAEDKSKSTELSAEQVTDEKETSPDLQTDDRSKSPSVKKEADRKDALTEVPADAKRDDGSKSPSVEKDAKKEMSPELVADAKGVDRSKSPSAEKDTDKKDILSKVTADVKSDDRSKSPSVEKDSIQKEMSPELVTDSKAEDRSISPSVEKDVDMKYVTSEIVADVKAGDESKSPSVEKDTDKKEVFWEATGTDRSKSPSVEKDALKKEMSPELAIDAKAEDRSKSPSVEKDADKKDISSDITAEVKFDDKSKSPSVEKDAVSKELSPELVADAKGADRSKSPSVEKDTDKKDVLSEVTADAKVDARSKSPSIEKDVVKKEMSPELVADSKAEDRSKSPSVEKDADQKDVTSEIVADVKAGDKPKSPSVEKDKDKKDILSEVTGDAKAEDRSKSPSVEKDADKNDVTSEIVADVKAGDKSKSPSVEKDTDKKDILSEVTADAKADDRSKSPSVDKDSIKKEISPELVADAKSDDKSKSPSLENDSDKKDVLSEETADAKSADRSKSPSVEKDTDKKDLSSVVTLDTKSDEKSKSPSVEKDSPKKEMSPEIVVDIKTDDKAKSSHEEKDLDKRDITSEVTADAKTDDRSKSLSVERETDKKESSPVLTSETKADDRSKSPSIEKDDKKDVSPSLTSDTKIDDESKSPSVEKETDKRKMSAESGTDAKVDERSKSPSVEKDADNKVISESSADIKTGEQTKSPSPEIQDSKDDVKLDRSKSPSAEKDSDKTIGVDGSVSIDKSKSPSIEKDTSKTELLTAAAADVKSDDLSKSPSLEKEKIESRSSIVGEKIDDFLDKEASLSLEGDKLAEKEPAVQQASISEDKAQKSPSVSGDLKSEAHDFDKSKSVSPISEKTRVDISVLDTADERKSSIASIESHAEEKGKDRSRSHSLFDTGDKTPMVRSRAASLYEDKIVDKLGVLEHAKDPLGHAHDVFEETEEMRLSQEAIDKLHAPDSKEDSAHKQDLTPEIRKAIEDYIFSEYVSKKKLITTSTIHEISVIYNIDQHIIMRIINEIISHQRIKRETIVDYDDTEHEETNQKLLDDEEKLTNYINDEFISKKKKIDSKTVDTIASVKSVSRHLVILVIENIISSRSLRRESIVDGDFTESHDSSQKEDSHTSTNIVFDKDSSSRKESLSESLKPSVEAKSMSPSPEPSLTYKLGRPDPHIDEEITISENKRIEVESLLIDEYITRGIKITETILEQIVTKTSLPKYIIIEIIEEILIKKHLSKDAIADKSIFHDDDDDSQHKLEYEGMATPEIGERKSSGYSTPDTRSYEVGLEKGGQYADYESPFHKAFMGGMTEIRTTHITTLSGKSTPDFGQRTETPESISETSDNAKTTITSVPGQFESTTGDDSHPTFSASQSKKEETMQESVKTTEETHSQLPTGETVVVLKTTQITTYPEEITKITKEFITRESMSDEDPAKKQMIEQDESETITKVIKHEVVDMTGEPVITKRTSISGGDYNQEFITRETTKTITSQEEIDPVSLFDTFGMTGARKSVDHTETSSASDGKAADMPSTVSPSAINLEEKLISLDSHPSDTSKTSTSSMSGHDSKADSSVVHEEKHTTFFSKDLMDHTIPEQLEQSAFPLIRDLITDDKSYSGKSSPDVSLPKDIVYGGSTGKSTPDVSMSPLMRDGSMVQSHLQSGRSTPDKRSDRGSRTATPEGFRSGDVIRTIITTTRTMSDDGEIITTTQEVTEATNEKGETIVITEKTDVKVDERLPETNPIDIQRAPSASSDKEFDPTSPRSDLSSGHSRAATHMWGSSDERHTYSDEEQSSPPFSSSPYHQDSSVKEGTFKTPDDFASAAMSSSFYGELPEESIHFHTSTLSKTVQQVLPEGEPDEFSFKKFTVEKEFAGGHSDKGSKKYVDEADLDFEKALTEEKGEYDRGQTSSVLGAAGDFSQELEKSSDQSKAHPADDKKDPLAGWGSPLGLPSPKAPRKFNLRSPIQPCSSADLSPDSLNFDVINDWGEPMRLPSPAPTQANEVSNKGSPGTPKKEKKQQAKKVLSENIKNKKRSESPSKNEKRAKDSKNKVQPVYVDLTYVSHHGNSFYTALEFFKKVRARYYVFSGTEPSREVYDALLEAKKTWEDKDLEVTMIPTYDTDTLGYWVADNEEALAAHHIDLSPSASRCTINLQDHETSCSAYRLEF</sequence>
<dbReference type="GO" id="GO:0007409">
    <property type="term" value="P:axonogenesis"/>
    <property type="evidence" value="ECO:0007669"/>
    <property type="project" value="TreeGrafter"/>
</dbReference>
<feature type="compositionally biased region" description="Polar residues" evidence="2">
    <location>
        <begin position="5252"/>
        <end position="5263"/>
    </location>
</feature>
<feature type="compositionally biased region" description="Basic and acidic residues" evidence="2">
    <location>
        <begin position="1036"/>
        <end position="1058"/>
    </location>
</feature>
<dbReference type="EnsemblMetazoa" id="XM_008217839">
    <property type="protein sequence ID" value="XP_008216061"/>
    <property type="gene ID" value="LOC100123515"/>
</dbReference>
<feature type="compositionally biased region" description="Basic and acidic residues" evidence="2">
    <location>
        <begin position="1095"/>
        <end position="1120"/>
    </location>
</feature>
<dbReference type="OrthoDB" id="5371837at2759"/>
<feature type="compositionally biased region" description="Basic and acidic residues" evidence="2">
    <location>
        <begin position="4393"/>
        <end position="4404"/>
    </location>
</feature>
<feature type="region of interest" description="Disordered" evidence="2">
    <location>
        <begin position="2294"/>
        <end position="4056"/>
    </location>
</feature>